<evidence type="ECO:0000256" key="1">
    <source>
        <dbReference type="ARBA" id="ARBA00010945"/>
    </source>
</evidence>
<dbReference type="Proteomes" id="UP001516351">
    <property type="component" value="Unassembled WGS sequence"/>
</dbReference>
<evidence type="ECO:0000313" key="9">
    <source>
        <dbReference type="EMBL" id="NVN46320.1"/>
    </source>
</evidence>
<dbReference type="PANTHER" id="PTHR35369:SF2">
    <property type="entry name" value="BLR3025 PROTEIN"/>
    <property type="match status" value="1"/>
</dbReference>
<evidence type="ECO:0000259" key="7">
    <source>
        <dbReference type="Pfam" id="PF00817"/>
    </source>
</evidence>
<dbReference type="Gene3D" id="3.40.1170.60">
    <property type="match status" value="1"/>
</dbReference>
<protein>
    <recommendedName>
        <fullName evidence="3">DNA-directed DNA polymerase</fullName>
        <ecNumber evidence="3">2.7.7.7</ecNumber>
    </recommendedName>
</protein>
<keyword evidence="10" id="KW-1185">Reference proteome</keyword>
<feature type="domain" description="DNA polymerase Y-family little finger" evidence="8">
    <location>
        <begin position="244"/>
        <end position="331"/>
    </location>
</feature>
<comment type="caution">
    <text evidence="9">The sequence shown here is derived from an EMBL/GenBank/DDBJ whole genome shotgun (WGS) entry which is preliminary data.</text>
</comment>
<organism evidence="9 10">
    <name type="scientific">Asaia spathodeae</name>
    <dbReference type="NCBI Taxonomy" id="657016"/>
    <lineage>
        <taxon>Bacteria</taxon>
        <taxon>Pseudomonadati</taxon>
        <taxon>Pseudomonadota</taxon>
        <taxon>Alphaproteobacteria</taxon>
        <taxon>Acetobacterales</taxon>
        <taxon>Acetobacteraceae</taxon>
        <taxon>Asaia</taxon>
    </lineage>
</organism>
<dbReference type="Gene3D" id="3.30.70.270">
    <property type="match status" value="1"/>
</dbReference>
<dbReference type="Pfam" id="PF11799">
    <property type="entry name" value="IMS_C"/>
    <property type="match status" value="1"/>
</dbReference>
<dbReference type="InterPro" id="IPR017961">
    <property type="entry name" value="DNA_pol_Y-fam_little_finger"/>
</dbReference>
<dbReference type="PANTHER" id="PTHR35369">
    <property type="entry name" value="BLR3025 PROTEIN-RELATED"/>
    <property type="match status" value="1"/>
</dbReference>
<dbReference type="InterPro" id="IPR043502">
    <property type="entry name" value="DNA/RNA_pol_sf"/>
</dbReference>
<comment type="function">
    <text evidence="5">Poorly processive, error-prone DNA polymerase involved in untargeted mutagenesis. Copies undamaged DNA at stalled replication forks, which arise in vivo from mismatched or misaligned primer ends. These misaligned primers can be extended by PolIV. Exhibits no 3'-5' exonuclease (proofreading) activity. May be involved in translesional synthesis, in conjunction with the beta clamp from PolIII.</text>
</comment>
<evidence type="ECO:0000259" key="8">
    <source>
        <dbReference type="Pfam" id="PF11799"/>
    </source>
</evidence>
<dbReference type="EMBL" id="JABXXV010000003">
    <property type="protein sequence ID" value="NVN46320.1"/>
    <property type="molecule type" value="Genomic_DNA"/>
</dbReference>
<dbReference type="SUPFAM" id="SSF56672">
    <property type="entry name" value="DNA/RNA polymerases"/>
    <property type="match status" value="1"/>
</dbReference>
<gene>
    <name evidence="9" type="ORF">HW542_05795</name>
</gene>
<evidence type="ECO:0000256" key="4">
    <source>
        <dbReference type="ARBA" id="ARBA00022763"/>
    </source>
</evidence>
<comment type="similarity">
    <text evidence="1">Belongs to the DNA polymerase type-Y family.</text>
</comment>
<evidence type="ECO:0000256" key="2">
    <source>
        <dbReference type="ARBA" id="ARBA00011245"/>
    </source>
</evidence>
<evidence type="ECO:0000256" key="3">
    <source>
        <dbReference type="ARBA" id="ARBA00012417"/>
    </source>
</evidence>
<accession>A0ABX2P4K4</accession>
<dbReference type="Pfam" id="PF00817">
    <property type="entry name" value="IMS"/>
    <property type="match status" value="1"/>
</dbReference>
<sequence length="505" mass="56250">MSRRLLSLWLPYWRTTLWHKAHPQRDPALPLVLYGREKQERKIVSANEAALLCGIQPGQMLAMARSLVPDLASEPVAPERDAQALRRLAEWCRRFSPLVAVDAADGLWIDTTGCAHLFEGESAMLVAMEATLAAHGHQIRAAIADTAGAAHALARFGSETLTVLSGEHLVQALDPLPIAALRLTREENDRLHGLGITRIADLRDVPRAALTRRFGVEPARQLDYALGRQKEPLRFDHPVVALQATRHLLEPIGTAESIMQVMQVLTQEIASLLQKKGLGARRFDLVCYRVDDMTQATRIGTSAPVNDPERLYRLLQERVETIDPGFGIERMSLLAEQAERCVPVPVAGDLAGSGQEEKTQILDLLAERLRNRAGLHAVYYLGESDAPFPEAAQQRLAAPSDMKTPSLWPRPTRVFTQPCPIVPPDLAEDFSPKRFRWYGKTLSVCGADGPERLHGAWWQNPSQAGAIRDYWIVEVESGERFWLFRNGDGVHRWSGDGAWFVHGLF</sequence>
<evidence type="ECO:0000313" key="10">
    <source>
        <dbReference type="Proteomes" id="UP001516351"/>
    </source>
</evidence>
<reference evidence="9 10" key="1">
    <citation type="submission" date="2020-06" db="EMBL/GenBank/DDBJ databases">
        <title>Synonyms of Asaia species.</title>
        <authorList>
            <person name="Sombolestani A."/>
        </authorList>
    </citation>
    <scope>NUCLEOTIDE SEQUENCE [LARGE SCALE GENOMIC DNA]</scope>
    <source>
        <strain evidence="9 10">LMG 27047</strain>
    </source>
</reference>
<comment type="subunit">
    <text evidence="2">Monomer.</text>
</comment>
<evidence type="ECO:0000256" key="5">
    <source>
        <dbReference type="ARBA" id="ARBA00025589"/>
    </source>
</evidence>
<proteinExistence type="inferred from homology"/>
<dbReference type="InterPro" id="IPR001126">
    <property type="entry name" value="UmuC"/>
</dbReference>
<dbReference type="EC" id="2.7.7.7" evidence="3"/>
<name>A0ABX2P4K4_9PROT</name>
<keyword evidence="4" id="KW-0227">DNA damage</keyword>
<evidence type="ECO:0000256" key="6">
    <source>
        <dbReference type="ARBA" id="ARBA00049244"/>
    </source>
</evidence>
<dbReference type="CDD" id="cd03468">
    <property type="entry name" value="PolY_like"/>
    <property type="match status" value="1"/>
</dbReference>
<feature type="domain" description="UmuC" evidence="7">
    <location>
        <begin position="29"/>
        <end position="151"/>
    </location>
</feature>
<dbReference type="InterPro" id="IPR050356">
    <property type="entry name" value="SulA_CellDiv_inhibitor"/>
</dbReference>
<comment type="catalytic activity">
    <reaction evidence="6">
        <text>DNA(n) + a 2'-deoxyribonucleoside 5'-triphosphate = DNA(n+1) + diphosphate</text>
        <dbReference type="Rhea" id="RHEA:22508"/>
        <dbReference type="Rhea" id="RHEA-COMP:17339"/>
        <dbReference type="Rhea" id="RHEA-COMP:17340"/>
        <dbReference type="ChEBI" id="CHEBI:33019"/>
        <dbReference type="ChEBI" id="CHEBI:61560"/>
        <dbReference type="ChEBI" id="CHEBI:173112"/>
        <dbReference type="EC" id="2.7.7.7"/>
    </reaction>
</comment>
<dbReference type="InterPro" id="IPR043128">
    <property type="entry name" value="Rev_trsase/Diguanyl_cyclase"/>
</dbReference>